<dbReference type="EMBL" id="OW240916">
    <property type="protein sequence ID" value="CAH2297060.1"/>
    <property type="molecule type" value="Genomic_DNA"/>
</dbReference>
<dbReference type="AlphaFoldDB" id="A0AAD1SC35"/>
<reference evidence="2" key="1">
    <citation type="submission" date="2022-03" db="EMBL/GenBank/DDBJ databases">
        <authorList>
            <person name="Alioto T."/>
            <person name="Alioto T."/>
            <person name="Gomez Garrido J."/>
        </authorList>
    </citation>
    <scope>NUCLEOTIDE SEQUENCE</scope>
</reference>
<gene>
    <name evidence="2" type="ORF">PECUL_23A047876</name>
</gene>
<protein>
    <submittedName>
        <fullName evidence="2">Uncharacterized protein</fullName>
    </submittedName>
</protein>
<feature type="region of interest" description="Disordered" evidence="1">
    <location>
        <begin position="49"/>
        <end position="74"/>
    </location>
</feature>
<sequence>MLHSGPIQARTYLSRITSPRTQQVPSVQAKEKAPKWWRKKRCHLLKCKTKQKRQRPAAPGLKCGTVKSGRGSPRQAVALSRTRHIVHRITCHQGTPAFLTRDPVTCAIV</sequence>
<evidence type="ECO:0000256" key="1">
    <source>
        <dbReference type="SAM" id="MobiDB-lite"/>
    </source>
</evidence>
<accession>A0AAD1SC35</accession>
<dbReference type="Proteomes" id="UP001295444">
    <property type="component" value="Chromosome 05"/>
</dbReference>
<proteinExistence type="predicted"/>
<evidence type="ECO:0000313" key="2">
    <source>
        <dbReference type="EMBL" id="CAH2297060.1"/>
    </source>
</evidence>
<evidence type="ECO:0000313" key="3">
    <source>
        <dbReference type="Proteomes" id="UP001295444"/>
    </source>
</evidence>
<name>A0AAD1SC35_PELCU</name>
<keyword evidence="3" id="KW-1185">Reference proteome</keyword>
<organism evidence="2 3">
    <name type="scientific">Pelobates cultripes</name>
    <name type="common">Western spadefoot toad</name>
    <dbReference type="NCBI Taxonomy" id="61616"/>
    <lineage>
        <taxon>Eukaryota</taxon>
        <taxon>Metazoa</taxon>
        <taxon>Chordata</taxon>
        <taxon>Craniata</taxon>
        <taxon>Vertebrata</taxon>
        <taxon>Euteleostomi</taxon>
        <taxon>Amphibia</taxon>
        <taxon>Batrachia</taxon>
        <taxon>Anura</taxon>
        <taxon>Pelobatoidea</taxon>
        <taxon>Pelobatidae</taxon>
        <taxon>Pelobates</taxon>
    </lineage>
</organism>